<name>A0ACC2UAV2_9FUNG</name>
<proteinExistence type="predicted"/>
<comment type="caution">
    <text evidence="1">The sequence shown here is derived from an EMBL/GenBank/DDBJ whole genome shotgun (WGS) entry which is preliminary data.</text>
</comment>
<reference evidence="1" key="1">
    <citation type="submission" date="2022-04" db="EMBL/GenBank/DDBJ databases">
        <title>Genome of the entomopathogenic fungus Entomophthora muscae.</title>
        <authorList>
            <person name="Elya C."/>
            <person name="Lovett B.R."/>
            <person name="Lee E."/>
            <person name="Macias A.M."/>
            <person name="Hajek A.E."/>
            <person name="De Bivort B.L."/>
            <person name="Kasson M.T."/>
            <person name="De Fine Licht H.H."/>
            <person name="Stajich J.E."/>
        </authorList>
    </citation>
    <scope>NUCLEOTIDE SEQUENCE</scope>
    <source>
        <strain evidence="1">Berkeley</strain>
    </source>
</reference>
<organism evidence="1 2">
    <name type="scientific">Entomophthora muscae</name>
    <dbReference type="NCBI Taxonomy" id="34485"/>
    <lineage>
        <taxon>Eukaryota</taxon>
        <taxon>Fungi</taxon>
        <taxon>Fungi incertae sedis</taxon>
        <taxon>Zoopagomycota</taxon>
        <taxon>Entomophthoromycotina</taxon>
        <taxon>Entomophthoromycetes</taxon>
        <taxon>Entomophthorales</taxon>
        <taxon>Entomophthoraceae</taxon>
        <taxon>Entomophthora</taxon>
    </lineage>
</organism>
<protein>
    <submittedName>
        <fullName evidence="1">Uncharacterized protein</fullName>
    </submittedName>
</protein>
<evidence type="ECO:0000313" key="2">
    <source>
        <dbReference type="Proteomes" id="UP001165960"/>
    </source>
</evidence>
<dbReference type="Proteomes" id="UP001165960">
    <property type="component" value="Unassembled WGS sequence"/>
</dbReference>
<evidence type="ECO:0000313" key="1">
    <source>
        <dbReference type="EMBL" id="KAJ9084019.1"/>
    </source>
</evidence>
<accession>A0ACC2UAV2</accession>
<sequence length="194" mass="21892">MFFLVHGKIILDFLIIAFYYTYELVSRIESGSLARGSNPFASFVIDKGIKLAKYTGWAADLLERVNSTLKKSFFRLDTKVLQLSIVRCPAHHFCLIESKFDKEWYLKVTPYPTSLDHYPSQLSRQIEQATYQGIYFLVVRGPISGMLSFSAILYHQQYSLASPQPIGFNRSNPCPVTLGSGAPDGILTFLPGNH</sequence>
<dbReference type="EMBL" id="QTSX02000892">
    <property type="protein sequence ID" value="KAJ9084019.1"/>
    <property type="molecule type" value="Genomic_DNA"/>
</dbReference>
<keyword evidence="2" id="KW-1185">Reference proteome</keyword>
<gene>
    <name evidence="1" type="ORF">DSO57_1028557</name>
</gene>